<protein>
    <recommendedName>
        <fullName evidence="4">Secreted protein</fullName>
    </recommendedName>
</protein>
<evidence type="ECO:0000256" key="1">
    <source>
        <dbReference type="SAM" id="SignalP"/>
    </source>
</evidence>
<proteinExistence type="predicted"/>
<evidence type="ECO:0000313" key="3">
    <source>
        <dbReference type="Proteomes" id="UP001596207"/>
    </source>
</evidence>
<keyword evidence="3" id="KW-1185">Reference proteome</keyword>
<dbReference type="InterPro" id="IPR006311">
    <property type="entry name" value="TAT_signal"/>
</dbReference>
<accession>A0ABW1HTU5</accession>
<sequence length="204" mass="21259">MTILGSRARRLALALCAGPVLAGLLATATATAPAAAAGPAGKPARSTTVTDVWMRDAVDDAGLQPYPGTRVWASPDIKVCPTSVECATSTFPVAGSTSYIFVKLRNPGPYGSGTDSGILHFYRTNPGGSLSWPLGWMPVALRAVTVPPGVTTVQVAWTAVPGPGHFSLLAVWESANDPLLLMTADTLTNVRYNNNIAWLDLVSV</sequence>
<dbReference type="RefSeq" id="WP_353898934.1">
    <property type="nucleotide sequence ID" value="NZ_CP158970.1"/>
</dbReference>
<feature type="signal peptide" evidence="1">
    <location>
        <begin position="1"/>
        <end position="22"/>
    </location>
</feature>
<reference evidence="3" key="1">
    <citation type="journal article" date="2019" name="Int. J. Syst. Evol. Microbiol.">
        <title>The Global Catalogue of Microorganisms (GCM) 10K type strain sequencing project: providing services to taxonomists for standard genome sequencing and annotation.</title>
        <authorList>
            <consortium name="The Broad Institute Genomics Platform"/>
            <consortium name="The Broad Institute Genome Sequencing Center for Infectious Disease"/>
            <person name="Wu L."/>
            <person name="Ma J."/>
        </authorList>
    </citation>
    <scope>NUCLEOTIDE SEQUENCE [LARGE SCALE GENOMIC DNA]</scope>
    <source>
        <strain evidence="3">CGMCC 4.7173</strain>
    </source>
</reference>
<keyword evidence="1" id="KW-0732">Signal</keyword>
<feature type="chain" id="PRO_5046714220" description="Secreted protein" evidence="1">
    <location>
        <begin position="23"/>
        <end position="204"/>
    </location>
</feature>
<comment type="caution">
    <text evidence="2">The sequence shown here is derived from an EMBL/GenBank/DDBJ whole genome shotgun (WGS) entry which is preliminary data.</text>
</comment>
<dbReference type="EMBL" id="JBHSQQ010000156">
    <property type="protein sequence ID" value="MFC5944068.1"/>
    <property type="molecule type" value="Genomic_DNA"/>
</dbReference>
<dbReference type="PROSITE" id="PS51318">
    <property type="entry name" value="TAT"/>
    <property type="match status" value="1"/>
</dbReference>
<dbReference type="Proteomes" id="UP001596207">
    <property type="component" value="Unassembled WGS sequence"/>
</dbReference>
<organism evidence="2 3">
    <name type="scientific">Micromonospora harpali</name>
    <dbReference type="NCBI Taxonomy" id="1490225"/>
    <lineage>
        <taxon>Bacteria</taxon>
        <taxon>Bacillati</taxon>
        <taxon>Actinomycetota</taxon>
        <taxon>Actinomycetes</taxon>
        <taxon>Micromonosporales</taxon>
        <taxon>Micromonosporaceae</taxon>
        <taxon>Micromonospora</taxon>
    </lineage>
</organism>
<gene>
    <name evidence="2" type="ORF">ACFPZ4_21635</name>
</gene>
<evidence type="ECO:0000313" key="2">
    <source>
        <dbReference type="EMBL" id="MFC5944068.1"/>
    </source>
</evidence>
<evidence type="ECO:0008006" key="4">
    <source>
        <dbReference type="Google" id="ProtNLM"/>
    </source>
</evidence>
<name>A0ABW1HTU5_9ACTN</name>